<reference evidence="3" key="1">
    <citation type="journal article" date="2019" name="Int. J. Syst. Evol. Microbiol.">
        <title>The Global Catalogue of Microorganisms (GCM) 10K type strain sequencing project: providing services to taxonomists for standard genome sequencing and annotation.</title>
        <authorList>
            <consortium name="The Broad Institute Genomics Platform"/>
            <consortium name="The Broad Institute Genome Sequencing Center for Infectious Disease"/>
            <person name="Wu L."/>
            <person name="Ma J."/>
        </authorList>
    </citation>
    <scope>NUCLEOTIDE SEQUENCE [LARGE SCALE GENOMIC DNA]</scope>
    <source>
        <strain evidence="3">JCM 3106</strain>
    </source>
</reference>
<name>A0ABN3Y511_9ACTN</name>
<keyword evidence="1" id="KW-0812">Transmembrane</keyword>
<organism evidence="2 3">
    <name type="scientific">Streptosporangium longisporum</name>
    <dbReference type="NCBI Taxonomy" id="46187"/>
    <lineage>
        <taxon>Bacteria</taxon>
        <taxon>Bacillati</taxon>
        <taxon>Actinomycetota</taxon>
        <taxon>Actinomycetes</taxon>
        <taxon>Streptosporangiales</taxon>
        <taxon>Streptosporangiaceae</taxon>
        <taxon>Streptosporangium</taxon>
    </lineage>
</organism>
<evidence type="ECO:0000313" key="3">
    <source>
        <dbReference type="Proteomes" id="UP001499930"/>
    </source>
</evidence>
<protein>
    <submittedName>
        <fullName evidence="2">Uncharacterized protein</fullName>
    </submittedName>
</protein>
<keyword evidence="1" id="KW-0472">Membrane</keyword>
<keyword evidence="1" id="KW-1133">Transmembrane helix</keyword>
<proteinExistence type="predicted"/>
<feature type="transmembrane region" description="Helical" evidence="1">
    <location>
        <begin position="41"/>
        <end position="60"/>
    </location>
</feature>
<evidence type="ECO:0000313" key="2">
    <source>
        <dbReference type="EMBL" id="GAA3015582.1"/>
    </source>
</evidence>
<keyword evidence="3" id="KW-1185">Reference proteome</keyword>
<dbReference type="EMBL" id="BAAAWD010000012">
    <property type="protein sequence ID" value="GAA3015582.1"/>
    <property type="molecule type" value="Genomic_DNA"/>
</dbReference>
<dbReference type="Proteomes" id="UP001499930">
    <property type="component" value="Unassembled WGS sequence"/>
</dbReference>
<sequence length="64" mass="6753">MGIVTPTRVSAGAAEAPLVAACSEVLTLEPQAVTPMARARLTAAVASFANFIAYLQYGYFSREM</sequence>
<accession>A0ABN3Y511</accession>
<comment type="caution">
    <text evidence="2">The sequence shown here is derived from an EMBL/GenBank/DDBJ whole genome shotgun (WGS) entry which is preliminary data.</text>
</comment>
<evidence type="ECO:0000256" key="1">
    <source>
        <dbReference type="SAM" id="Phobius"/>
    </source>
</evidence>
<gene>
    <name evidence="2" type="ORF">GCM10017559_43820</name>
</gene>